<dbReference type="InterPro" id="IPR001789">
    <property type="entry name" value="Sig_transdc_resp-reg_receiver"/>
</dbReference>
<dbReference type="RefSeq" id="WP_190450066.1">
    <property type="nucleotide sequence ID" value="NZ_JAMPLM010000008.1"/>
</dbReference>
<name>A0ABV0KJ16_9CYAN</name>
<feature type="domain" description="Response regulatory" evidence="3">
    <location>
        <begin position="12"/>
        <end position="131"/>
    </location>
</feature>
<dbReference type="Pfam" id="PF00072">
    <property type="entry name" value="Response_reg"/>
    <property type="match status" value="1"/>
</dbReference>
<reference evidence="4 5" key="1">
    <citation type="submission" date="2022-04" db="EMBL/GenBank/DDBJ databases">
        <title>Positive selection, recombination, and allopatry shape intraspecific diversity of widespread and dominant cyanobacteria.</title>
        <authorList>
            <person name="Wei J."/>
            <person name="Shu W."/>
            <person name="Hu C."/>
        </authorList>
    </citation>
    <scope>NUCLEOTIDE SEQUENCE [LARGE SCALE GENOMIC DNA]</scope>
    <source>
        <strain evidence="4 5">AS-A4</strain>
    </source>
</reference>
<keyword evidence="1" id="KW-0597">Phosphoprotein</keyword>
<dbReference type="PROSITE" id="PS50110">
    <property type="entry name" value="RESPONSE_REGULATORY"/>
    <property type="match status" value="1"/>
</dbReference>
<dbReference type="PANTHER" id="PTHR45339">
    <property type="entry name" value="HYBRID SIGNAL TRANSDUCTION HISTIDINE KINASE J"/>
    <property type="match status" value="1"/>
</dbReference>
<organism evidence="4 5">
    <name type="scientific">Stenomitos frigidus AS-A4</name>
    <dbReference type="NCBI Taxonomy" id="2933935"/>
    <lineage>
        <taxon>Bacteria</taxon>
        <taxon>Bacillati</taxon>
        <taxon>Cyanobacteriota</taxon>
        <taxon>Cyanophyceae</taxon>
        <taxon>Leptolyngbyales</taxon>
        <taxon>Leptolyngbyaceae</taxon>
        <taxon>Stenomitos</taxon>
    </lineage>
</organism>
<dbReference type="CDD" id="cd17546">
    <property type="entry name" value="REC_hyHK_CKI1_RcsC-like"/>
    <property type="match status" value="1"/>
</dbReference>
<accession>A0ABV0KJ16</accession>
<dbReference type="EMBL" id="JAMPLM010000008">
    <property type="protein sequence ID" value="MEP1059011.1"/>
    <property type="molecule type" value="Genomic_DNA"/>
</dbReference>
<comment type="caution">
    <text evidence="2">Lacks conserved residue(s) required for the propagation of feature annotation.</text>
</comment>
<dbReference type="PANTHER" id="PTHR45339:SF3">
    <property type="entry name" value="HISTIDINE KINASE"/>
    <property type="match status" value="1"/>
</dbReference>
<dbReference type="InterPro" id="IPR011006">
    <property type="entry name" value="CheY-like_superfamily"/>
</dbReference>
<evidence type="ECO:0000313" key="5">
    <source>
        <dbReference type="Proteomes" id="UP001476950"/>
    </source>
</evidence>
<dbReference type="Proteomes" id="UP001476950">
    <property type="component" value="Unassembled WGS sequence"/>
</dbReference>
<evidence type="ECO:0000259" key="3">
    <source>
        <dbReference type="PROSITE" id="PS50110"/>
    </source>
</evidence>
<dbReference type="SUPFAM" id="SSF52172">
    <property type="entry name" value="CheY-like"/>
    <property type="match status" value="1"/>
</dbReference>
<proteinExistence type="predicted"/>
<keyword evidence="5" id="KW-1185">Reference proteome</keyword>
<comment type="caution">
    <text evidence="4">The sequence shown here is derived from an EMBL/GenBank/DDBJ whole genome shotgun (WGS) entry which is preliminary data.</text>
</comment>
<protein>
    <submittedName>
        <fullName evidence="4">Response regulator</fullName>
    </submittedName>
</protein>
<gene>
    <name evidence="4" type="ORF">NDI38_11245</name>
</gene>
<evidence type="ECO:0000256" key="2">
    <source>
        <dbReference type="PROSITE-ProRule" id="PRU00169"/>
    </source>
</evidence>
<evidence type="ECO:0000256" key="1">
    <source>
        <dbReference type="ARBA" id="ARBA00022553"/>
    </source>
</evidence>
<evidence type="ECO:0000313" key="4">
    <source>
        <dbReference type="EMBL" id="MEP1059011.1"/>
    </source>
</evidence>
<dbReference type="Gene3D" id="3.40.50.2300">
    <property type="match status" value="1"/>
</dbReference>
<dbReference type="SMART" id="SM00448">
    <property type="entry name" value="REC"/>
    <property type="match status" value="1"/>
</dbReference>
<sequence>MTQNAPALQGLTILAIEDEPTTQRLLLDILDYAGATVSLVTTGQEALTILEQQKFDIILVNIVLPDASGYMFLEQWRQREREQGLVLTPAIALTAAVTEANKSRAVTAGFQDFVDKPFDYQLLLTKVLAAIAATGERP</sequence>